<dbReference type="RefSeq" id="WP_354658673.1">
    <property type="nucleotide sequence ID" value="NZ_JBEXAC010000001.1"/>
</dbReference>
<dbReference type="SUPFAM" id="SSF48371">
    <property type="entry name" value="ARM repeat"/>
    <property type="match status" value="1"/>
</dbReference>
<dbReference type="EMBL" id="JBEXAC010000001">
    <property type="protein sequence ID" value="MET6996026.1"/>
    <property type="molecule type" value="Genomic_DNA"/>
</dbReference>
<evidence type="ECO:0000313" key="1">
    <source>
        <dbReference type="EMBL" id="MET6996026.1"/>
    </source>
</evidence>
<keyword evidence="2" id="KW-1185">Reference proteome</keyword>
<protein>
    <submittedName>
        <fullName evidence="1">HEAT repeat domain-containing protein</fullName>
    </submittedName>
</protein>
<reference evidence="1 2" key="1">
    <citation type="submission" date="2024-06" db="EMBL/GenBank/DDBJ databases">
        <title>Chitinophaga defluvii sp. nov., isolated from municipal sewage.</title>
        <authorList>
            <person name="Zhang L."/>
        </authorList>
    </citation>
    <scope>NUCLEOTIDE SEQUENCE [LARGE SCALE GENOMIC DNA]</scope>
    <source>
        <strain evidence="1 2">H8</strain>
    </source>
</reference>
<accession>A0ABV2SZ29</accession>
<proteinExistence type="predicted"/>
<dbReference type="Proteomes" id="UP001549749">
    <property type="component" value="Unassembled WGS sequence"/>
</dbReference>
<evidence type="ECO:0000313" key="2">
    <source>
        <dbReference type="Proteomes" id="UP001549749"/>
    </source>
</evidence>
<dbReference type="InterPro" id="IPR011989">
    <property type="entry name" value="ARM-like"/>
</dbReference>
<dbReference type="Gene3D" id="1.25.10.10">
    <property type="entry name" value="Leucine-rich Repeat Variant"/>
    <property type="match status" value="1"/>
</dbReference>
<comment type="caution">
    <text evidence="1">The sequence shown here is derived from an EMBL/GenBank/DDBJ whole genome shotgun (WGS) entry which is preliminary data.</text>
</comment>
<organism evidence="1 2">
    <name type="scientific">Chitinophaga defluvii</name>
    <dbReference type="NCBI Taxonomy" id="3163343"/>
    <lineage>
        <taxon>Bacteria</taxon>
        <taxon>Pseudomonadati</taxon>
        <taxon>Bacteroidota</taxon>
        <taxon>Chitinophagia</taxon>
        <taxon>Chitinophagales</taxon>
        <taxon>Chitinophagaceae</taxon>
        <taxon>Chitinophaga</taxon>
    </lineage>
</organism>
<name>A0ABV2SZ29_9BACT</name>
<dbReference type="InterPro" id="IPR016024">
    <property type="entry name" value="ARM-type_fold"/>
</dbReference>
<sequence>MIIPGMGTVFLSMMLSGNLSPAGMEVYPPFPAVVQTAADETCVNLLRNAMQEAGSFFVKVHAAEALINNNYPEGIATVFLPVFEGGTGREQIGAARVLAKLYQQDKERQAPFLDQIVKLFLTADSTIERLVALESLAKLGYKKPLPEIRKLALDGETGFKLMALWTLSNSGTAEDEAALATMLNAADPLAYRYAGYALRFMDKIRPSTYELLKKCASRIPANDANSVYVWSAWYVHALPEDSTAARKVLLTALAGAAGMRYEVAEALSLRGSMKDDQLLLKQLLADEVLDVQVAAANAKRRILSREGR</sequence>
<gene>
    <name evidence="1" type="ORF">ABR189_01540</name>
</gene>